<gene>
    <name evidence="1" type="ORF">HDG41_004660</name>
</gene>
<sequence length="39" mass="4385">MSPATTADQAHEYDLFMLCAVMDGRGRQLVDLAKVNLFR</sequence>
<keyword evidence="1" id="KW-0670">Pyruvate</keyword>
<dbReference type="EC" id="1.2.5.1" evidence="1"/>
<organism evidence="1 2">
    <name type="scientific">Paraburkholderia youngii</name>
    <dbReference type="NCBI Taxonomy" id="2782701"/>
    <lineage>
        <taxon>Bacteria</taxon>
        <taxon>Pseudomonadati</taxon>
        <taxon>Pseudomonadota</taxon>
        <taxon>Betaproteobacteria</taxon>
        <taxon>Burkholderiales</taxon>
        <taxon>Burkholderiaceae</taxon>
        <taxon>Paraburkholderia</taxon>
    </lineage>
</organism>
<proteinExistence type="predicted"/>
<name>A0A7W8L8Z4_9BURK</name>
<dbReference type="AlphaFoldDB" id="A0A7W8L8Z4"/>
<reference evidence="1 2" key="1">
    <citation type="submission" date="2020-08" db="EMBL/GenBank/DDBJ databases">
        <title>Genomic Encyclopedia of Type Strains, Phase IV (KMG-V): Genome sequencing to study the core and pangenomes of soil and plant-associated prokaryotes.</title>
        <authorList>
            <person name="Whitman W."/>
        </authorList>
    </citation>
    <scope>NUCLEOTIDE SEQUENCE [LARGE SCALE GENOMIC DNA]</scope>
    <source>
        <strain evidence="1 2">JPY162</strain>
    </source>
</reference>
<protein>
    <submittedName>
        <fullName evidence="1">Pyruvate dehydrogenase (Quinone)</fullName>
        <ecNumber evidence="1">1.2.5.1</ecNumber>
    </submittedName>
</protein>
<comment type="caution">
    <text evidence="1">The sequence shown here is derived from an EMBL/GenBank/DDBJ whole genome shotgun (WGS) entry which is preliminary data.</text>
</comment>
<dbReference type="EMBL" id="JACHDE010000009">
    <property type="protein sequence ID" value="MBB5402574.1"/>
    <property type="molecule type" value="Genomic_DNA"/>
</dbReference>
<dbReference type="Proteomes" id="UP000592820">
    <property type="component" value="Unassembled WGS sequence"/>
</dbReference>
<evidence type="ECO:0000313" key="1">
    <source>
        <dbReference type="EMBL" id="MBB5402574.1"/>
    </source>
</evidence>
<keyword evidence="1" id="KW-0560">Oxidoreductase</keyword>
<dbReference type="GO" id="GO:0052737">
    <property type="term" value="F:pyruvate dehydrogenase (quinone) activity"/>
    <property type="evidence" value="ECO:0007669"/>
    <property type="project" value="UniProtKB-EC"/>
</dbReference>
<evidence type="ECO:0000313" key="2">
    <source>
        <dbReference type="Proteomes" id="UP000592820"/>
    </source>
</evidence>
<accession>A0A7W8L8Z4</accession>